<dbReference type="Proteomes" id="UP000037178">
    <property type="component" value="Unassembled WGS sequence"/>
</dbReference>
<keyword evidence="6" id="KW-1185">Reference proteome</keyword>
<dbReference type="InterPro" id="IPR050680">
    <property type="entry name" value="YpeA/RimI_acetyltransf"/>
</dbReference>
<proteinExistence type="predicted"/>
<evidence type="ECO:0000256" key="3">
    <source>
        <dbReference type="SAM" id="Phobius"/>
    </source>
</evidence>
<protein>
    <recommendedName>
        <fullName evidence="4">N-acetyltransferase domain-containing protein</fullName>
    </recommendedName>
</protein>
<dbReference type="PROSITE" id="PS51186">
    <property type="entry name" value="GNAT"/>
    <property type="match status" value="1"/>
</dbReference>
<name>A0A0J9GTE8_9RHOB</name>
<keyword evidence="3" id="KW-1133">Transmembrane helix</keyword>
<gene>
    <name evidence="5" type="ORF">AIOL_001724</name>
</gene>
<keyword evidence="1" id="KW-0808">Transferase</keyword>
<reference evidence="5 6" key="1">
    <citation type="submission" date="2015-06" db="EMBL/GenBank/DDBJ databases">
        <title>Draft genome sequence of an Alphaproteobacteria species associated to the Mediterranean sponge Oscarella lobularis.</title>
        <authorList>
            <person name="Jourda C."/>
            <person name="Santini S."/>
            <person name="Claverie J.-M."/>
        </authorList>
    </citation>
    <scope>NUCLEOTIDE SEQUENCE [LARGE SCALE GENOMIC DNA]</scope>
    <source>
        <strain evidence="5">IGS</strain>
    </source>
</reference>
<feature type="transmembrane region" description="Helical" evidence="3">
    <location>
        <begin position="184"/>
        <end position="206"/>
    </location>
</feature>
<dbReference type="PANTHER" id="PTHR43420">
    <property type="entry name" value="ACETYLTRANSFERASE"/>
    <property type="match status" value="1"/>
</dbReference>
<dbReference type="GO" id="GO:0016747">
    <property type="term" value="F:acyltransferase activity, transferring groups other than amino-acyl groups"/>
    <property type="evidence" value="ECO:0007669"/>
    <property type="project" value="InterPro"/>
</dbReference>
<evidence type="ECO:0000256" key="1">
    <source>
        <dbReference type="ARBA" id="ARBA00022679"/>
    </source>
</evidence>
<accession>A0A0J9GTE8</accession>
<dbReference type="PATRIC" id="fig|1675527.3.peg.1818"/>
<evidence type="ECO:0000313" key="5">
    <source>
        <dbReference type="EMBL" id="KMW56768.1"/>
    </source>
</evidence>
<dbReference type="Pfam" id="PF00583">
    <property type="entry name" value="Acetyltransf_1"/>
    <property type="match status" value="1"/>
</dbReference>
<dbReference type="EMBL" id="LFTY01000002">
    <property type="protein sequence ID" value="KMW56768.1"/>
    <property type="molecule type" value="Genomic_DNA"/>
</dbReference>
<feature type="domain" description="N-acetyltransferase" evidence="4">
    <location>
        <begin position="7"/>
        <end position="179"/>
    </location>
</feature>
<dbReference type="STRING" id="1675527.AIOL_001724"/>
<keyword evidence="2" id="KW-0012">Acyltransferase</keyword>
<evidence type="ECO:0000259" key="4">
    <source>
        <dbReference type="PROSITE" id="PS51186"/>
    </source>
</evidence>
<dbReference type="InterPro" id="IPR016181">
    <property type="entry name" value="Acyl_CoA_acyltransferase"/>
</dbReference>
<organism evidence="5 6">
    <name type="scientific">Candidatus Rhodobacter oscarellae</name>
    <dbReference type="NCBI Taxonomy" id="1675527"/>
    <lineage>
        <taxon>Bacteria</taxon>
        <taxon>Pseudomonadati</taxon>
        <taxon>Pseudomonadota</taxon>
        <taxon>Alphaproteobacteria</taxon>
        <taxon>Rhodobacterales</taxon>
        <taxon>Rhodobacter group</taxon>
        <taxon>Rhodobacter</taxon>
    </lineage>
</organism>
<sequence>MSEPGDIRIVPAPRALKDFILRAAHETYEAHNKRQPFAFPRNTFDALIAEDIEFSFLHKSRALPESPNIFAAYLGETPVGYIQLSKWVSADFPLMPDISINDIYVDPEHRGKGVAKAMLTHVKTLCDERGWSNLSATVWDGNIASEALFRDAGFTVQNQTFRYGPQAQAIDYPDAPSPRVFRSIFMPMMVVVILAIVGSYALSFVLERWFGS</sequence>
<keyword evidence="3" id="KW-0472">Membrane</keyword>
<dbReference type="AlphaFoldDB" id="A0A0J9GTE8"/>
<evidence type="ECO:0000256" key="2">
    <source>
        <dbReference type="ARBA" id="ARBA00023315"/>
    </source>
</evidence>
<evidence type="ECO:0000313" key="6">
    <source>
        <dbReference type="Proteomes" id="UP000037178"/>
    </source>
</evidence>
<dbReference type="OrthoDB" id="7862388at2"/>
<comment type="caution">
    <text evidence="5">The sequence shown here is derived from an EMBL/GenBank/DDBJ whole genome shotgun (WGS) entry which is preliminary data.</text>
</comment>
<dbReference type="SUPFAM" id="SSF55729">
    <property type="entry name" value="Acyl-CoA N-acyltransferases (Nat)"/>
    <property type="match status" value="1"/>
</dbReference>
<dbReference type="RefSeq" id="WP_082152487.1">
    <property type="nucleotide sequence ID" value="NZ_LFTY01000002.1"/>
</dbReference>
<dbReference type="Gene3D" id="3.40.630.30">
    <property type="match status" value="1"/>
</dbReference>
<dbReference type="CDD" id="cd04301">
    <property type="entry name" value="NAT_SF"/>
    <property type="match status" value="1"/>
</dbReference>
<keyword evidence="3" id="KW-0812">Transmembrane</keyword>
<dbReference type="InterPro" id="IPR000182">
    <property type="entry name" value="GNAT_dom"/>
</dbReference>